<feature type="transmembrane region" description="Helical" evidence="1">
    <location>
        <begin position="27"/>
        <end position="57"/>
    </location>
</feature>
<organism evidence="2 3">
    <name type="scientific">Candidatus Buchananbacteria bacterium RBG_13_39_9</name>
    <dbReference type="NCBI Taxonomy" id="1797531"/>
    <lineage>
        <taxon>Bacteria</taxon>
        <taxon>Candidatus Buchananiibacteriota</taxon>
    </lineage>
</organism>
<dbReference type="EMBL" id="MHIA01000031">
    <property type="protein sequence ID" value="OGY41275.1"/>
    <property type="molecule type" value="Genomic_DNA"/>
</dbReference>
<keyword evidence="1" id="KW-1133">Transmembrane helix</keyword>
<comment type="caution">
    <text evidence="2">The sequence shown here is derived from an EMBL/GenBank/DDBJ whole genome shotgun (WGS) entry which is preliminary data.</text>
</comment>
<evidence type="ECO:0000313" key="3">
    <source>
        <dbReference type="Proteomes" id="UP000176260"/>
    </source>
</evidence>
<protein>
    <recommendedName>
        <fullName evidence="4">Glycerophosphoryl diester phosphodiesterase membrane domain-containing protein</fullName>
    </recommendedName>
</protein>
<feature type="transmembrane region" description="Helical" evidence="1">
    <location>
        <begin position="115"/>
        <end position="140"/>
    </location>
</feature>
<feature type="transmembrane region" description="Helical" evidence="1">
    <location>
        <begin position="195"/>
        <end position="222"/>
    </location>
</feature>
<sequence>MENILSKKPLTLAESFLETFKLLKATWLTLVVFSFLIICLFFVSLLLLTALNLVYIALAKTIPPYTFNLIYTVIVYILYFLLSTLAQILLINALFRPSLNFKENIATVKKFFKNYLFLSIFTSFIIFLCFLPFYTALFFFLLNNYILGFLSLIINFALIVLAASYFIFSPYILIDKNYSWHLSVKKSWLLAKNNLLNITLKIFVFVLILVILDSLSTLLLYLPYAGPVFAMIIFMIMVLFFFAYPFVIYSDYKQYQNI</sequence>
<dbReference type="Proteomes" id="UP000176260">
    <property type="component" value="Unassembled WGS sequence"/>
</dbReference>
<keyword evidence="1" id="KW-0812">Transmembrane</keyword>
<dbReference type="AlphaFoldDB" id="A0A1G1XMB1"/>
<evidence type="ECO:0000256" key="1">
    <source>
        <dbReference type="SAM" id="Phobius"/>
    </source>
</evidence>
<feature type="transmembrane region" description="Helical" evidence="1">
    <location>
        <begin position="69"/>
        <end position="95"/>
    </location>
</feature>
<keyword evidence="1" id="KW-0472">Membrane</keyword>
<proteinExistence type="predicted"/>
<reference evidence="2 3" key="1">
    <citation type="journal article" date="2016" name="Nat. Commun.">
        <title>Thousands of microbial genomes shed light on interconnected biogeochemical processes in an aquifer system.</title>
        <authorList>
            <person name="Anantharaman K."/>
            <person name="Brown C.T."/>
            <person name="Hug L.A."/>
            <person name="Sharon I."/>
            <person name="Castelle C.J."/>
            <person name="Probst A.J."/>
            <person name="Thomas B.C."/>
            <person name="Singh A."/>
            <person name="Wilkins M.J."/>
            <person name="Karaoz U."/>
            <person name="Brodie E.L."/>
            <person name="Williams K.H."/>
            <person name="Hubbard S.S."/>
            <person name="Banfield J.F."/>
        </authorList>
    </citation>
    <scope>NUCLEOTIDE SEQUENCE [LARGE SCALE GENOMIC DNA]</scope>
</reference>
<feature type="transmembrane region" description="Helical" evidence="1">
    <location>
        <begin position="146"/>
        <end position="174"/>
    </location>
</feature>
<evidence type="ECO:0000313" key="2">
    <source>
        <dbReference type="EMBL" id="OGY41275.1"/>
    </source>
</evidence>
<feature type="transmembrane region" description="Helical" evidence="1">
    <location>
        <begin position="228"/>
        <end position="249"/>
    </location>
</feature>
<name>A0A1G1XMB1_9BACT</name>
<evidence type="ECO:0008006" key="4">
    <source>
        <dbReference type="Google" id="ProtNLM"/>
    </source>
</evidence>
<accession>A0A1G1XMB1</accession>
<gene>
    <name evidence="2" type="ORF">A2Y67_00520</name>
</gene>